<dbReference type="EC" id="7.2.2.21" evidence="15"/>
<dbReference type="SUPFAM" id="SSF55008">
    <property type="entry name" value="HMA, heavy metal-associated domain"/>
    <property type="match status" value="1"/>
</dbReference>
<keyword evidence="7 17" id="KW-0812">Transmembrane</keyword>
<evidence type="ECO:0000313" key="20">
    <source>
        <dbReference type="EMBL" id="NBC69440.1"/>
    </source>
</evidence>
<keyword evidence="20" id="KW-0378">Hydrolase</keyword>
<dbReference type="InterPro" id="IPR059000">
    <property type="entry name" value="ATPase_P-type_domA"/>
</dbReference>
<evidence type="ECO:0000256" key="13">
    <source>
        <dbReference type="ARBA" id="ARBA00023065"/>
    </source>
</evidence>
<dbReference type="Gene3D" id="3.40.50.1000">
    <property type="entry name" value="HAD superfamily/HAD-like"/>
    <property type="match status" value="1"/>
</dbReference>
<accession>A0A7X4YN43</accession>
<dbReference type="PANTHER" id="PTHR48085:SF5">
    <property type="entry name" value="CADMIUM_ZINC-TRANSPORTING ATPASE HMA4-RELATED"/>
    <property type="match status" value="1"/>
</dbReference>
<keyword evidence="14 17" id="KW-0472">Membrane</keyword>
<evidence type="ECO:0000256" key="5">
    <source>
        <dbReference type="ARBA" id="ARBA00022539"/>
    </source>
</evidence>
<comment type="caution">
    <text evidence="20">The sequence shown here is derived from an EMBL/GenBank/DDBJ whole genome shotgun (WGS) entry which is preliminary data.</text>
</comment>
<feature type="domain" description="P-type ATPase A" evidence="19">
    <location>
        <begin position="218"/>
        <end position="317"/>
    </location>
</feature>
<dbReference type="InterPro" id="IPR051014">
    <property type="entry name" value="Cation_Transport_ATPase_IB"/>
</dbReference>
<dbReference type="SUPFAM" id="SSF81653">
    <property type="entry name" value="Calcium ATPase, transduction domain A"/>
    <property type="match status" value="1"/>
</dbReference>
<dbReference type="NCBIfam" id="TIGR01494">
    <property type="entry name" value="ATPase_P-type"/>
    <property type="match status" value="1"/>
</dbReference>
<proteinExistence type="inferred from homology"/>
<feature type="transmembrane region" description="Helical" evidence="17">
    <location>
        <begin position="693"/>
        <end position="716"/>
    </location>
</feature>
<feature type="transmembrane region" description="Helical" evidence="17">
    <location>
        <begin position="132"/>
        <end position="152"/>
    </location>
</feature>
<dbReference type="Gene3D" id="3.30.70.100">
    <property type="match status" value="1"/>
</dbReference>
<dbReference type="InterPro" id="IPR023298">
    <property type="entry name" value="ATPase_P-typ_TM_dom_sf"/>
</dbReference>
<dbReference type="SUPFAM" id="SSF56784">
    <property type="entry name" value="HAD-like"/>
    <property type="match status" value="1"/>
</dbReference>
<evidence type="ECO:0000256" key="6">
    <source>
        <dbReference type="ARBA" id="ARBA00022553"/>
    </source>
</evidence>
<evidence type="ECO:0000256" key="11">
    <source>
        <dbReference type="ARBA" id="ARBA00022967"/>
    </source>
</evidence>
<sequence length="727" mass="77863">MIEYRVKGLSCGNCAQELEQEIRRLEHGESAALSFNSGKLTIDERVSLDQVKRILKSERAYIETPNIDSHTGHEHHAGSGHDHAHDHHHGHDHGHGHGHDHDHSQGNKKIIGYLAVSAVFYFAAILTDGHAAGAAVILLYLIAIALSGYTTFFKGLKNLLKLKFNIDTLMTIALAGAVAIGEWKEATLVAILFGINELLEGLGMEKARRSMETLLQVAPKEAAILVDGIEKVVPIGTLAAGNIVVVKPGEKIPSDGTVVSGRSSVNEAAITGESLPVDKAEGEPVFGGSINNEGLLRIRIDKAYQDSSLAKILHLVEEAQETKTPTELFINKFARYYTPLIMIIAGLVIVVPPLLFGGDWSDWLYQGLAVLIVGCPCALILSSPIAIVAGITRNARNGILVKGGVFLEQLGKLDTLAFDKTGTLTKGEPYVEETIVYDETRFLAVAGAIEKTSSHPLAKAIMKYVAASNIGFDEADHIEAVSGQGIVAGYQGNKYWLGNESSMEHLSIPADVKAVIEALKEKGLTLVLVASSTEVLGMFGLSDEIREESKSVIAALHRNGIRQTVMLTGDHRKTAEKVAAAVGVTAYFGDLLPEDKVAKVKELAKQGTVGMIGDGINDAPALASAQIGIAMGKGTDSAIETADVVLMQDHLGKLPDAIRVARRVNHVIRFNICVAMGLKLLALLLTIPGWLTLWVAILSDMGATIFVTLVSLTILIQKKAKTSKATH</sequence>
<dbReference type="Pfam" id="PF00122">
    <property type="entry name" value="E1-E2_ATPase"/>
    <property type="match status" value="1"/>
</dbReference>
<feature type="transmembrane region" description="Helical" evidence="17">
    <location>
        <begin position="667"/>
        <end position="687"/>
    </location>
</feature>
<dbReference type="PROSITE" id="PS01047">
    <property type="entry name" value="HMA_1"/>
    <property type="match status" value="1"/>
</dbReference>
<evidence type="ECO:0000256" key="3">
    <source>
        <dbReference type="ARBA" id="ARBA00022448"/>
    </source>
</evidence>
<dbReference type="GO" id="GO:0005524">
    <property type="term" value="F:ATP binding"/>
    <property type="evidence" value="ECO:0007669"/>
    <property type="project" value="UniProtKB-UniRule"/>
</dbReference>
<dbReference type="Gene3D" id="3.40.1110.10">
    <property type="entry name" value="Calcium-transporting ATPase, cytoplasmic domain N"/>
    <property type="match status" value="1"/>
</dbReference>
<dbReference type="PROSITE" id="PS00154">
    <property type="entry name" value="ATPASE_E1_E2"/>
    <property type="match status" value="1"/>
</dbReference>
<dbReference type="AlphaFoldDB" id="A0A7X4YN43"/>
<evidence type="ECO:0000256" key="9">
    <source>
        <dbReference type="ARBA" id="ARBA00022741"/>
    </source>
</evidence>
<dbReference type="PRINTS" id="PR00119">
    <property type="entry name" value="CATATPASE"/>
</dbReference>
<evidence type="ECO:0000256" key="16">
    <source>
        <dbReference type="ARBA" id="ARBA00049338"/>
    </source>
</evidence>
<reference evidence="20 21" key="1">
    <citation type="submission" date="2020-01" db="EMBL/GenBank/DDBJ databases">
        <title>Paenibacillus soybeanensis sp. nov. isolated from the nodules of soybean (Glycine max(L.) Merr).</title>
        <authorList>
            <person name="Wang H."/>
        </authorList>
    </citation>
    <scope>NUCLEOTIDE SEQUENCE [LARGE SCALE GENOMIC DNA]</scope>
    <source>
        <strain evidence="20 21">DSM 23054</strain>
    </source>
</reference>
<keyword evidence="6" id="KW-0597">Phosphoprotein</keyword>
<evidence type="ECO:0000256" key="8">
    <source>
        <dbReference type="ARBA" id="ARBA00022723"/>
    </source>
</evidence>
<evidence type="ECO:0000259" key="19">
    <source>
        <dbReference type="Pfam" id="PF00122"/>
    </source>
</evidence>
<dbReference type="SFLD" id="SFLDS00003">
    <property type="entry name" value="Haloacid_Dehalogenase"/>
    <property type="match status" value="1"/>
</dbReference>
<evidence type="ECO:0000256" key="15">
    <source>
        <dbReference type="ARBA" id="ARBA00039103"/>
    </source>
</evidence>
<comment type="similarity">
    <text evidence="2 17">Belongs to the cation transport ATPase (P-type) (TC 3.A.3) family. Type IB subfamily.</text>
</comment>
<dbReference type="Pfam" id="PF00702">
    <property type="entry name" value="Hydrolase"/>
    <property type="match status" value="1"/>
</dbReference>
<dbReference type="NCBIfam" id="TIGR01512">
    <property type="entry name" value="ATPase-IB2_Cd"/>
    <property type="match status" value="1"/>
</dbReference>
<feature type="transmembrane region" description="Helical" evidence="17">
    <location>
        <begin position="336"/>
        <end position="356"/>
    </location>
</feature>
<dbReference type="NCBIfam" id="TIGR01511">
    <property type="entry name" value="ATPase-IB1_Cu"/>
    <property type="match status" value="1"/>
</dbReference>
<evidence type="ECO:0000256" key="12">
    <source>
        <dbReference type="ARBA" id="ARBA00022989"/>
    </source>
</evidence>
<dbReference type="InterPro" id="IPR018303">
    <property type="entry name" value="ATPase_P-typ_P_site"/>
</dbReference>
<dbReference type="Proteomes" id="UP000558113">
    <property type="component" value="Unassembled WGS sequence"/>
</dbReference>
<dbReference type="InterPro" id="IPR008250">
    <property type="entry name" value="ATPase_P-typ_transduc_dom_A_sf"/>
</dbReference>
<dbReference type="GO" id="GO:0016887">
    <property type="term" value="F:ATP hydrolysis activity"/>
    <property type="evidence" value="ECO:0007669"/>
    <property type="project" value="InterPro"/>
</dbReference>
<keyword evidence="13" id="KW-0406">Ion transport</keyword>
<keyword evidence="5" id="KW-0104">Cadmium</keyword>
<dbReference type="RefSeq" id="WP_161697241.1">
    <property type="nucleotide sequence ID" value="NZ_JAAAMU010000004.1"/>
</dbReference>
<evidence type="ECO:0000256" key="7">
    <source>
        <dbReference type="ARBA" id="ARBA00022692"/>
    </source>
</evidence>
<dbReference type="FunFam" id="2.70.150.10:FF:000002">
    <property type="entry name" value="Copper-transporting ATPase 1, putative"/>
    <property type="match status" value="1"/>
</dbReference>
<keyword evidence="4 17" id="KW-1003">Cell membrane</keyword>
<protein>
    <recommendedName>
        <fullName evidence="15">Cd(2+)-exporting ATPase</fullName>
        <ecNumber evidence="15">7.2.2.21</ecNumber>
    </recommendedName>
</protein>
<feature type="transmembrane region" description="Helical" evidence="17">
    <location>
        <begin position="368"/>
        <end position="392"/>
    </location>
</feature>
<dbReference type="SFLD" id="SFLDG00002">
    <property type="entry name" value="C1.7:_P-type_atpase_like"/>
    <property type="match status" value="1"/>
</dbReference>
<keyword evidence="10 17" id="KW-0067">ATP-binding</keyword>
<gene>
    <name evidence="20" type="primary">cadA</name>
    <name evidence="20" type="ORF">GT003_10595</name>
</gene>
<dbReference type="EMBL" id="JAAAMU010000004">
    <property type="protein sequence ID" value="NBC69440.1"/>
    <property type="molecule type" value="Genomic_DNA"/>
</dbReference>
<dbReference type="InterPro" id="IPR044492">
    <property type="entry name" value="P_typ_ATPase_HD_dom"/>
</dbReference>
<evidence type="ECO:0000256" key="17">
    <source>
        <dbReference type="RuleBase" id="RU362081"/>
    </source>
</evidence>
<dbReference type="PANTHER" id="PTHR48085">
    <property type="entry name" value="CADMIUM/ZINC-TRANSPORTING ATPASE HMA2-RELATED"/>
    <property type="match status" value="1"/>
</dbReference>
<dbReference type="InterPro" id="IPR017969">
    <property type="entry name" value="Heavy-metal-associated_CS"/>
</dbReference>
<dbReference type="NCBIfam" id="TIGR01525">
    <property type="entry name" value="ATPase-IB_hvy"/>
    <property type="match status" value="1"/>
</dbReference>
<keyword evidence="9 17" id="KW-0547">Nucleotide-binding</keyword>
<evidence type="ECO:0000256" key="18">
    <source>
        <dbReference type="SAM" id="MobiDB-lite"/>
    </source>
</evidence>
<evidence type="ECO:0000256" key="10">
    <source>
        <dbReference type="ARBA" id="ARBA00022840"/>
    </source>
</evidence>
<comment type="subcellular location">
    <subcellularLocation>
        <location evidence="1">Cell membrane</location>
        <topology evidence="1">Multi-pass membrane protein</topology>
    </subcellularLocation>
</comment>
<dbReference type="GO" id="GO:0008551">
    <property type="term" value="F:P-type cadmium transporter activity"/>
    <property type="evidence" value="ECO:0007669"/>
    <property type="project" value="UniProtKB-EC"/>
</dbReference>
<dbReference type="InterPro" id="IPR036163">
    <property type="entry name" value="HMA_dom_sf"/>
</dbReference>
<dbReference type="InterPro" id="IPR006121">
    <property type="entry name" value="HMA_dom"/>
</dbReference>
<dbReference type="PROSITE" id="PS01229">
    <property type="entry name" value="COF_2"/>
    <property type="match status" value="1"/>
</dbReference>
<dbReference type="OrthoDB" id="9813266at2"/>
<keyword evidence="11" id="KW-1278">Translocase</keyword>
<keyword evidence="8 17" id="KW-0479">Metal-binding</keyword>
<feature type="compositionally biased region" description="Basic and acidic residues" evidence="18">
    <location>
        <begin position="93"/>
        <end position="104"/>
    </location>
</feature>
<feature type="region of interest" description="Disordered" evidence="18">
    <location>
        <begin position="66"/>
        <end position="104"/>
    </location>
</feature>
<dbReference type="GO" id="GO:0046872">
    <property type="term" value="F:metal ion binding"/>
    <property type="evidence" value="ECO:0007669"/>
    <property type="project" value="UniProtKB-KW"/>
</dbReference>
<keyword evidence="3" id="KW-0813">Transport</keyword>
<name>A0A7X4YN43_9BACL</name>
<feature type="transmembrane region" description="Helical" evidence="17">
    <location>
        <begin position="110"/>
        <end position="126"/>
    </location>
</feature>
<keyword evidence="21" id="KW-1185">Reference proteome</keyword>
<dbReference type="InterPro" id="IPR036412">
    <property type="entry name" value="HAD-like_sf"/>
</dbReference>
<dbReference type="InterPro" id="IPR001757">
    <property type="entry name" value="P_typ_ATPase"/>
</dbReference>
<feature type="compositionally biased region" description="Basic and acidic residues" evidence="18">
    <location>
        <begin position="70"/>
        <end position="85"/>
    </location>
</feature>
<organism evidence="20 21">
    <name type="scientific">Paenibacillus sacheonensis</name>
    <dbReference type="NCBI Taxonomy" id="742054"/>
    <lineage>
        <taxon>Bacteria</taxon>
        <taxon>Bacillati</taxon>
        <taxon>Bacillota</taxon>
        <taxon>Bacilli</taxon>
        <taxon>Bacillales</taxon>
        <taxon>Paenibacillaceae</taxon>
        <taxon>Paenibacillus</taxon>
    </lineage>
</organism>
<dbReference type="InterPro" id="IPR023299">
    <property type="entry name" value="ATPase_P-typ_cyto_dom_N"/>
</dbReference>
<keyword evidence="12 17" id="KW-1133">Transmembrane helix</keyword>
<comment type="catalytic activity">
    <reaction evidence="16">
        <text>Cd(2+)(in) + ATP + H2O = Cd(2+)(out) + ADP + phosphate + H(+)</text>
        <dbReference type="Rhea" id="RHEA:12132"/>
        <dbReference type="ChEBI" id="CHEBI:15377"/>
        <dbReference type="ChEBI" id="CHEBI:15378"/>
        <dbReference type="ChEBI" id="CHEBI:30616"/>
        <dbReference type="ChEBI" id="CHEBI:43474"/>
        <dbReference type="ChEBI" id="CHEBI:48775"/>
        <dbReference type="ChEBI" id="CHEBI:456216"/>
        <dbReference type="EC" id="7.2.2.21"/>
    </reaction>
</comment>
<dbReference type="InterPro" id="IPR027256">
    <property type="entry name" value="P-typ_ATPase_IB"/>
</dbReference>
<dbReference type="InterPro" id="IPR023214">
    <property type="entry name" value="HAD_sf"/>
</dbReference>
<dbReference type="Gene3D" id="2.70.150.10">
    <property type="entry name" value="Calcium-transporting ATPase, cytoplasmic transduction domain A"/>
    <property type="match status" value="1"/>
</dbReference>
<dbReference type="PRINTS" id="PR00941">
    <property type="entry name" value="CDATPASE"/>
</dbReference>
<dbReference type="SUPFAM" id="SSF81665">
    <property type="entry name" value="Calcium ATPase, transmembrane domain M"/>
    <property type="match status" value="1"/>
</dbReference>
<dbReference type="SFLD" id="SFLDF00027">
    <property type="entry name" value="p-type_atpase"/>
    <property type="match status" value="1"/>
</dbReference>
<evidence type="ECO:0000313" key="21">
    <source>
        <dbReference type="Proteomes" id="UP000558113"/>
    </source>
</evidence>
<dbReference type="GO" id="GO:0005886">
    <property type="term" value="C:plasma membrane"/>
    <property type="evidence" value="ECO:0007669"/>
    <property type="project" value="UniProtKB-SubCell"/>
</dbReference>
<evidence type="ECO:0000256" key="14">
    <source>
        <dbReference type="ARBA" id="ARBA00023136"/>
    </source>
</evidence>
<dbReference type="CDD" id="cd00371">
    <property type="entry name" value="HMA"/>
    <property type="match status" value="1"/>
</dbReference>
<evidence type="ECO:0000256" key="2">
    <source>
        <dbReference type="ARBA" id="ARBA00006024"/>
    </source>
</evidence>
<evidence type="ECO:0000256" key="1">
    <source>
        <dbReference type="ARBA" id="ARBA00004651"/>
    </source>
</evidence>
<evidence type="ECO:0000256" key="4">
    <source>
        <dbReference type="ARBA" id="ARBA00022475"/>
    </source>
</evidence>